<feature type="transmembrane region" description="Helical" evidence="5">
    <location>
        <begin position="26"/>
        <end position="44"/>
    </location>
</feature>
<keyword evidence="4 5" id="KW-0472">Membrane</keyword>
<evidence type="ECO:0000256" key="4">
    <source>
        <dbReference type="ARBA" id="ARBA00023136"/>
    </source>
</evidence>
<reference evidence="6" key="1">
    <citation type="submission" date="2015-06" db="EMBL/GenBank/DDBJ databases">
        <title>Carbapenemase-producing Raoultella ornithinolytica.</title>
        <authorList>
            <person name="Sun J."/>
            <person name="Zhang F."/>
        </authorList>
    </citation>
    <scope>NUCLEOTIDE SEQUENCE</scope>
    <source>
        <strain evidence="6">RJ46C</strain>
        <plasmid evidence="6">pRJ46C</plasmid>
    </source>
</reference>
<comment type="subcellular location">
    <subcellularLocation>
        <location evidence="1">Membrane</location>
        <topology evidence="1">Multi-pass membrane protein</topology>
    </subcellularLocation>
</comment>
<dbReference type="EMBL" id="KT225520">
    <property type="protein sequence ID" value="ALD82330.1"/>
    <property type="molecule type" value="Genomic_DNA"/>
</dbReference>
<feature type="transmembrane region" description="Helical" evidence="5">
    <location>
        <begin position="99"/>
        <end position="118"/>
    </location>
</feature>
<feature type="transmembrane region" description="Helical" evidence="5">
    <location>
        <begin position="56"/>
        <end position="78"/>
    </location>
</feature>
<dbReference type="CDD" id="cd09323">
    <property type="entry name" value="TDT_SLAC1_like"/>
    <property type="match status" value="1"/>
</dbReference>
<dbReference type="Gene3D" id="1.50.10.150">
    <property type="entry name" value="Voltage-dependent anion channel"/>
    <property type="match status" value="1"/>
</dbReference>
<feature type="transmembrane region" description="Helical" evidence="5">
    <location>
        <begin position="183"/>
        <end position="203"/>
    </location>
</feature>
<geneLocation type="plasmid" evidence="6">
    <name>pRJ46C</name>
</geneLocation>
<evidence type="ECO:0000256" key="5">
    <source>
        <dbReference type="SAM" id="Phobius"/>
    </source>
</evidence>
<dbReference type="PANTHER" id="PTHR37955:SF1">
    <property type="entry name" value="DEP DOMAIN-CONTAINING PROTEIN"/>
    <property type="match status" value="1"/>
</dbReference>
<protein>
    <submittedName>
        <fullName evidence="6">C4-dicarboxylate ABC transporter</fullName>
    </submittedName>
</protein>
<dbReference type="RefSeq" id="WP_172686930.1">
    <property type="nucleotide sequence ID" value="NZ_KT225520.1"/>
</dbReference>
<dbReference type="PANTHER" id="PTHR37955">
    <property type="entry name" value="TELLURITE RESISTANCE PROTEIN TEHA"/>
    <property type="match status" value="1"/>
</dbReference>
<feature type="transmembrane region" description="Helical" evidence="5">
    <location>
        <begin position="215"/>
        <end position="237"/>
    </location>
</feature>
<dbReference type="Pfam" id="PF03595">
    <property type="entry name" value="SLAC1"/>
    <property type="match status" value="1"/>
</dbReference>
<feature type="transmembrane region" description="Helical" evidence="5">
    <location>
        <begin position="124"/>
        <end position="145"/>
    </location>
</feature>
<keyword evidence="2 5" id="KW-0812">Transmembrane</keyword>
<proteinExistence type="predicted"/>
<keyword evidence="6" id="KW-0614">Plasmid</keyword>
<evidence type="ECO:0000313" key="6">
    <source>
        <dbReference type="EMBL" id="ALD82330.1"/>
    </source>
</evidence>
<dbReference type="GO" id="GO:0046583">
    <property type="term" value="F:monoatomic cation efflux transmembrane transporter activity"/>
    <property type="evidence" value="ECO:0007669"/>
    <property type="project" value="TreeGrafter"/>
</dbReference>
<feature type="transmembrane region" description="Helical" evidence="5">
    <location>
        <begin position="298"/>
        <end position="320"/>
    </location>
</feature>
<dbReference type="InterPro" id="IPR038665">
    <property type="entry name" value="Voltage-dep_anion_channel_sf"/>
</dbReference>
<dbReference type="InterPro" id="IPR004695">
    <property type="entry name" value="SLAC1/Mae1/Ssu1/TehA"/>
</dbReference>
<name>A0A0M4KQ35_RAOOR</name>
<feature type="transmembrane region" description="Helical" evidence="5">
    <location>
        <begin position="243"/>
        <end position="261"/>
    </location>
</feature>
<dbReference type="InterPro" id="IPR052951">
    <property type="entry name" value="Tellurite_res_ion_channel"/>
</dbReference>
<dbReference type="AlphaFoldDB" id="A0A0M4KQ35"/>
<evidence type="ECO:0000256" key="1">
    <source>
        <dbReference type="ARBA" id="ARBA00004141"/>
    </source>
</evidence>
<sequence length="334" mass="35969">MKTFTNPPTVAASQLEQTSKASIKNLPVNLFGSVMGLAGLSLAWRLSGHYYGVGGLLGEAIAALAGMVFALLFLGYLIKWAKHPGAVKAEFNHPIASNFFGTVTIALLLLSSVAAPHSKLLGQVLWILGSALTVLLAGLLVYRLLLGNQDPLNAVPAWLIPGVATLDIAVTGEHMPMVWATEFKLFALAVGAVLALVFFTRIFSRLVHKTVLVKGMIPSLMVLIAPFEVGFLAYTNLFGEIDRFASILFYFGLFLFVVLSFKVFRLDVPFSPSWWAISFPIAALSNAALKYAHANDNTVLMVIAALILLFLTMAVTVLLVKTVTSLFSGKLLAD</sequence>
<accession>A0A0M4KQ35</accession>
<organism evidence="6">
    <name type="scientific">Raoultella ornithinolytica</name>
    <name type="common">Klebsiella ornithinolytica</name>
    <dbReference type="NCBI Taxonomy" id="54291"/>
    <lineage>
        <taxon>Bacteria</taxon>
        <taxon>Pseudomonadati</taxon>
        <taxon>Pseudomonadota</taxon>
        <taxon>Gammaproteobacteria</taxon>
        <taxon>Enterobacterales</taxon>
        <taxon>Enterobacteriaceae</taxon>
        <taxon>Klebsiella/Raoultella group</taxon>
        <taxon>Raoultella</taxon>
    </lineage>
</organism>
<keyword evidence="3 5" id="KW-1133">Transmembrane helix</keyword>
<evidence type="ECO:0000256" key="3">
    <source>
        <dbReference type="ARBA" id="ARBA00022989"/>
    </source>
</evidence>
<evidence type="ECO:0000256" key="2">
    <source>
        <dbReference type="ARBA" id="ARBA00022692"/>
    </source>
</evidence>
<dbReference type="GO" id="GO:0005886">
    <property type="term" value="C:plasma membrane"/>
    <property type="evidence" value="ECO:0007669"/>
    <property type="project" value="TreeGrafter"/>
</dbReference>